<feature type="signal peptide" evidence="1">
    <location>
        <begin position="1"/>
        <end position="22"/>
    </location>
</feature>
<evidence type="ECO:0000256" key="1">
    <source>
        <dbReference type="SAM" id="SignalP"/>
    </source>
</evidence>
<dbReference type="EMBL" id="FLQY01000355">
    <property type="protein sequence ID" value="SBT10523.1"/>
    <property type="molecule type" value="Genomic_DNA"/>
</dbReference>
<evidence type="ECO:0000313" key="2">
    <source>
        <dbReference type="EMBL" id="SBT10523.1"/>
    </source>
</evidence>
<protein>
    <submittedName>
        <fullName evidence="2">Uncharacterized protein</fullName>
    </submittedName>
</protein>
<dbReference type="RefSeq" id="WP_186412104.1">
    <property type="nucleotide sequence ID" value="NZ_FLQY01000355.1"/>
</dbReference>
<keyword evidence="1" id="KW-0732">Signal</keyword>
<sequence>MKRTFRLFLLAALLVAPFTARAMCYTVFDRKSDVLYRSDAPPFDLSLPTSVGITDSRFTGGYLVIIPVNDECYPYGVLDRATNQSAFEPKNYYKRLRGKE</sequence>
<proteinExistence type="predicted"/>
<accession>A0A1A8Y2A7</accession>
<evidence type="ECO:0000313" key="3">
    <source>
        <dbReference type="Proteomes" id="UP000199600"/>
    </source>
</evidence>
<gene>
    <name evidence="2" type="ORF">PROAA_530001</name>
</gene>
<organism evidence="2 3">
    <name type="scientific">Candidatus Propionivibrio aalborgensis</name>
    <dbReference type="NCBI Taxonomy" id="1860101"/>
    <lineage>
        <taxon>Bacteria</taxon>
        <taxon>Pseudomonadati</taxon>
        <taxon>Pseudomonadota</taxon>
        <taxon>Betaproteobacteria</taxon>
        <taxon>Rhodocyclales</taxon>
        <taxon>Rhodocyclaceae</taxon>
        <taxon>Propionivibrio</taxon>
    </lineage>
</organism>
<feature type="chain" id="PRO_5008381951" evidence="1">
    <location>
        <begin position="23"/>
        <end position="100"/>
    </location>
</feature>
<name>A0A1A8Y2A7_9RHOO</name>
<dbReference type="Proteomes" id="UP000199600">
    <property type="component" value="Unassembled WGS sequence"/>
</dbReference>
<reference evidence="2 3" key="1">
    <citation type="submission" date="2016-06" db="EMBL/GenBank/DDBJ databases">
        <authorList>
            <person name="Kjaerup R.B."/>
            <person name="Dalgaard T.S."/>
            <person name="Juul-Madsen H.R."/>
        </authorList>
    </citation>
    <scope>NUCLEOTIDE SEQUENCE [LARGE SCALE GENOMIC DNA]</scope>
    <source>
        <strain evidence="2">2</strain>
    </source>
</reference>
<keyword evidence="3" id="KW-1185">Reference proteome</keyword>
<dbReference type="AlphaFoldDB" id="A0A1A8Y2A7"/>